<comment type="caution">
    <text evidence="1">The sequence shown here is derived from an EMBL/GenBank/DDBJ whole genome shotgun (WGS) entry which is preliminary data.</text>
</comment>
<accession>A0AAJ0EI04</accession>
<gene>
    <name evidence="1" type="ORF">BDP81DRAFT_183959</name>
</gene>
<name>A0AAJ0EI04_9PEZI</name>
<sequence>MPFGTFVTCLTQGRRNGRCCTYRPIHRACHFNSLLCHTRWTYPSRSGLPSGPQISVPRQCPWENPSDGSPMTRADGTALLLHLHRPLIRFTLVHHATSPAASPCMTEVRIKVWLHTESMVQPTAASFIERRLEQFFKLMHKLQVRNVPSTLFLTITMLPRNGWSIPPPQPPCSPCLNYLAG</sequence>
<keyword evidence="2" id="KW-1185">Reference proteome</keyword>
<protein>
    <submittedName>
        <fullName evidence="1">Uncharacterized protein</fullName>
    </submittedName>
</protein>
<reference evidence="1" key="1">
    <citation type="submission" date="2021-06" db="EMBL/GenBank/DDBJ databases">
        <title>Comparative genomics, transcriptomics and evolutionary studies reveal genomic signatures of adaptation to plant cell wall in hemibiotrophic fungi.</title>
        <authorList>
            <consortium name="DOE Joint Genome Institute"/>
            <person name="Baroncelli R."/>
            <person name="Diaz J.F."/>
            <person name="Benocci T."/>
            <person name="Peng M."/>
            <person name="Battaglia E."/>
            <person name="Haridas S."/>
            <person name="Andreopoulos W."/>
            <person name="Labutti K."/>
            <person name="Pangilinan J."/>
            <person name="Floch G.L."/>
            <person name="Makela M.R."/>
            <person name="Henrissat B."/>
            <person name="Grigoriev I.V."/>
            <person name="Crouch J.A."/>
            <person name="De Vries R.P."/>
            <person name="Sukno S.A."/>
            <person name="Thon M.R."/>
        </authorList>
    </citation>
    <scope>NUCLEOTIDE SEQUENCE</scope>
    <source>
        <strain evidence="1">CBS 102054</strain>
    </source>
</reference>
<dbReference type="AlphaFoldDB" id="A0AAJ0EI04"/>
<evidence type="ECO:0000313" key="1">
    <source>
        <dbReference type="EMBL" id="KAK1639803.1"/>
    </source>
</evidence>
<dbReference type="GeneID" id="85467181"/>
<dbReference type="RefSeq" id="XP_060448410.1">
    <property type="nucleotide sequence ID" value="XM_060582319.1"/>
</dbReference>
<evidence type="ECO:0000313" key="2">
    <source>
        <dbReference type="Proteomes" id="UP001243989"/>
    </source>
</evidence>
<dbReference type="EMBL" id="JAHMHQ010000005">
    <property type="protein sequence ID" value="KAK1639803.1"/>
    <property type="molecule type" value="Genomic_DNA"/>
</dbReference>
<proteinExistence type="predicted"/>
<organism evidence="1 2">
    <name type="scientific">Colletotrichum phormii</name>
    <dbReference type="NCBI Taxonomy" id="359342"/>
    <lineage>
        <taxon>Eukaryota</taxon>
        <taxon>Fungi</taxon>
        <taxon>Dikarya</taxon>
        <taxon>Ascomycota</taxon>
        <taxon>Pezizomycotina</taxon>
        <taxon>Sordariomycetes</taxon>
        <taxon>Hypocreomycetidae</taxon>
        <taxon>Glomerellales</taxon>
        <taxon>Glomerellaceae</taxon>
        <taxon>Colletotrichum</taxon>
        <taxon>Colletotrichum acutatum species complex</taxon>
    </lineage>
</organism>
<dbReference type="Proteomes" id="UP001243989">
    <property type="component" value="Unassembled WGS sequence"/>
</dbReference>